<evidence type="ECO:0000256" key="1">
    <source>
        <dbReference type="ARBA" id="ARBA00009861"/>
    </source>
</evidence>
<protein>
    <submittedName>
        <fullName evidence="4">Uncharacterized protein</fullName>
    </submittedName>
</protein>
<evidence type="ECO:0000313" key="5">
    <source>
        <dbReference type="Proteomes" id="UP001454036"/>
    </source>
</evidence>
<dbReference type="AlphaFoldDB" id="A0AAV3QWA4"/>
<keyword evidence="3" id="KW-0012">Acyltransferase</keyword>
<comment type="caution">
    <text evidence="4">The sequence shown here is derived from an EMBL/GenBank/DDBJ whole genome shotgun (WGS) entry which is preliminary data.</text>
</comment>
<evidence type="ECO:0000313" key="4">
    <source>
        <dbReference type="EMBL" id="GAA0168394.1"/>
    </source>
</evidence>
<name>A0AAV3QWA4_LITER</name>
<proteinExistence type="inferred from homology"/>
<dbReference type="EMBL" id="BAABME010023604">
    <property type="protein sequence ID" value="GAA0168394.1"/>
    <property type="molecule type" value="Genomic_DNA"/>
</dbReference>
<accession>A0AAV3QWA4</accession>
<sequence length="147" mass="16591">MGGEGKTRVSRNKMVVRALTSPLKQHHYLPLSNLDLLLPPEYFSIFLCYKNPLNEGNDYYTFSNAITILKDALSICLVSFYIFAGEMSQNDDEPHVICNNHGVDFVEAFADVNFRDLDFHNSHHSVDGVLIPERKHGVLAIQVSPIL</sequence>
<dbReference type="PANTHER" id="PTHR31623:SF17">
    <property type="entry name" value="F21J9.9"/>
    <property type="match status" value="1"/>
</dbReference>
<dbReference type="Gene3D" id="3.30.559.10">
    <property type="entry name" value="Chloramphenicol acetyltransferase-like domain"/>
    <property type="match status" value="1"/>
</dbReference>
<dbReference type="Proteomes" id="UP001454036">
    <property type="component" value="Unassembled WGS sequence"/>
</dbReference>
<evidence type="ECO:0000256" key="2">
    <source>
        <dbReference type="ARBA" id="ARBA00022679"/>
    </source>
</evidence>
<keyword evidence="2" id="KW-0808">Transferase</keyword>
<dbReference type="PANTHER" id="PTHR31623">
    <property type="entry name" value="F21J9.9"/>
    <property type="match status" value="1"/>
</dbReference>
<organism evidence="4 5">
    <name type="scientific">Lithospermum erythrorhizon</name>
    <name type="common">Purple gromwell</name>
    <name type="synonym">Lithospermum officinale var. erythrorhizon</name>
    <dbReference type="NCBI Taxonomy" id="34254"/>
    <lineage>
        <taxon>Eukaryota</taxon>
        <taxon>Viridiplantae</taxon>
        <taxon>Streptophyta</taxon>
        <taxon>Embryophyta</taxon>
        <taxon>Tracheophyta</taxon>
        <taxon>Spermatophyta</taxon>
        <taxon>Magnoliopsida</taxon>
        <taxon>eudicotyledons</taxon>
        <taxon>Gunneridae</taxon>
        <taxon>Pentapetalae</taxon>
        <taxon>asterids</taxon>
        <taxon>lamiids</taxon>
        <taxon>Boraginales</taxon>
        <taxon>Boraginaceae</taxon>
        <taxon>Boraginoideae</taxon>
        <taxon>Lithospermeae</taxon>
        <taxon>Lithospermum</taxon>
    </lineage>
</organism>
<evidence type="ECO:0000256" key="3">
    <source>
        <dbReference type="ARBA" id="ARBA00023315"/>
    </source>
</evidence>
<dbReference type="GO" id="GO:0016746">
    <property type="term" value="F:acyltransferase activity"/>
    <property type="evidence" value="ECO:0007669"/>
    <property type="project" value="UniProtKB-KW"/>
</dbReference>
<comment type="similarity">
    <text evidence="1">Belongs to the plant acyltransferase family.</text>
</comment>
<reference evidence="4 5" key="1">
    <citation type="submission" date="2024-01" db="EMBL/GenBank/DDBJ databases">
        <title>The complete chloroplast genome sequence of Lithospermum erythrorhizon: insights into the phylogenetic relationship among Boraginaceae species and the maternal lineages of purple gromwells.</title>
        <authorList>
            <person name="Okada T."/>
            <person name="Watanabe K."/>
        </authorList>
    </citation>
    <scope>NUCLEOTIDE SEQUENCE [LARGE SCALE GENOMIC DNA]</scope>
</reference>
<keyword evidence="5" id="KW-1185">Reference proteome</keyword>
<gene>
    <name evidence="4" type="ORF">LIER_40556</name>
</gene>
<dbReference type="Pfam" id="PF02458">
    <property type="entry name" value="Transferase"/>
    <property type="match status" value="1"/>
</dbReference>
<dbReference type="InterPro" id="IPR023213">
    <property type="entry name" value="CAT-like_dom_sf"/>
</dbReference>